<reference evidence="3" key="2">
    <citation type="submission" date="2016-10" db="EMBL/GenBank/DDBJ databases">
        <authorList>
            <person name="Varghese N."/>
            <person name="Submissions S."/>
        </authorList>
    </citation>
    <scope>NUCLEOTIDE SEQUENCE [LARGE SCALE GENOMIC DNA]</scope>
    <source>
        <strain evidence="3">JS21-1</strain>
    </source>
</reference>
<evidence type="ECO:0000313" key="2">
    <source>
        <dbReference type="EMBL" id="SEM07153.1"/>
    </source>
</evidence>
<gene>
    <name evidence="1" type="ORF">SAMN05216382_0001</name>
    <name evidence="2" type="ORF">SAMN05216382_0013</name>
</gene>
<organism evidence="2 3">
    <name type="scientific">Sphingomonas palmae</name>
    <dbReference type="NCBI Taxonomy" id="1855283"/>
    <lineage>
        <taxon>Bacteria</taxon>
        <taxon>Pseudomonadati</taxon>
        <taxon>Pseudomonadota</taxon>
        <taxon>Alphaproteobacteria</taxon>
        <taxon>Sphingomonadales</taxon>
        <taxon>Sphingomonadaceae</taxon>
        <taxon>Sphingomonas</taxon>
    </lineage>
</organism>
<sequence length="40" mass="4118">MPTGCAARSAMLEAFLLFPDDEAANTLSATTRTDTVAGIS</sequence>
<name>A0A1H7VD37_9SPHN</name>
<keyword evidence="3" id="KW-1185">Reference proteome</keyword>
<evidence type="ECO:0000313" key="3">
    <source>
        <dbReference type="Proteomes" id="UP000199214"/>
    </source>
</evidence>
<protein>
    <submittedName>
        <fullName evidence="2">Uncharacterized protein</fullName>
    </submittedName>
</protein>
<dbReference type="Proteomes" id="UP000199214">
    <property type="component" value="Unassembled WGS sequence"/>
</dbReference>
<feature type="non-terminal residue" evidence="2">
    <location>
        <position position="40"/>
    </location>
</feature>
<reference evidence="2" key="1">
    <citation type="submission" date="2016-10" db="EMBL/GenBank/DDBJ databases">
        <authorList>
            <person name="de Groot N.N."/>
        </authorList>
    </citation>
    <scope>NUCLEOTIDE SEQUENCE [LARGE SCALE GENOMIC DNA]</scope>
    <source>
        <strain evidence="2">JS21-1</strain>
    </source>
</reference>
<accession>A0A1H7VD37</accession>
<dbReference type="EMBL" id="FNZZ01000010">
    <property type="protein sequence ID" value="SEM07153.1"/>
    <property type="molecule type" value="Genomic_DNA"/>
</dbReference>
<evidence type="ECO:0000313" key="1">
    <source>
        <dbReference type="EMBL" id="SEM06747.1"/>
    </source>
</evidence>
<dbReference type="EMBL" id="FNZZ01000010">
    <property type="protein sequence ID" value="SEM06747.1"/>
    <property type="molecule type" value="Genomic_DNA"/>
</dbReference>
<proteinExistence type="predicted"/>
<dbReference type="AlphaFoldDB" id="A0A1H7VD37"/>